<dbReference type="Gene3D" id="3.20.20.80">
    <property type="entry name" value="Glycosidases"/>
    <property type="match status" value="1"/>
</dbReference>
<feature type="domain" description="Glycosyl hydrolase family 13 catalytic" evidence="3">
    <location>
        <begin position="428"/>
        <end position="844"/>
    </location>
</feature>
<evidence type="ECO:0000313" key="4">
    <source>
        <dbReference type="EMBL" id="BAM82814.1"/>
    </source>
</evidence>
<dbReference type="InterPro" id="IPR017853">
    <property type="entry name" value="GH"/>
</dbReference>
<feature type="region of interest" description="Disordered" evidence="2">
    <location>
        <begin position="741"/>
        <end position="760"/>
    </location>
</feature>
<organism evidence="4 5">
    <name type="scientific">Cyanidioschyzon merolae (strain NIES-3377 / 10D)</name>
    <name type="common">Unicellular red alga</name>
    <dbReference type="NCBI Taxonomy" id="280699"/>
    <lineage>
        <taxon>Eukaryota</taxon>
        <taxon>Rhodophyta</taxon>
        <taxon>Bangiophyceae</taxon>
        <taxon>Cyanidiales</taxon>
        <taxon>Cyanidiaceae</taxon>
        <taxon>Cyanidioschyzon</taxon>
    </lineage>
</organism>
<dbReference type="InterPro" id="IPR013780">
    <property type="entry name" value="Glyco_hydro_b"/>
</dbReference>
<dbReference type="GO" id="GO:0005975">
    <property type="term" value="P:carbohydrate metabolic process"/>
    <property type="evidence" value="ECO:0007669"/>
    <property type="project" value="InterPro"/>
</dbReference>
<keyword evidence="5" id="KW-1185">Reference proteome</keyword>
<feature type="compositionally biased region" description="Polar residues" evidence="2">
    <location>
        <begin position="201"/>
        <end position="212"/>
    </location>
</feature>
<feature type="compositionally biased region" description="Polar residues" evidence="2">
    <location>
        <begin position="171"/>
        <end position="182"/>
    </location>
</feature>
<dbReference type="Proteomes" id="UP000007014">
    <property type="component" value="Chromosome 19"/>
</dbReference>
<evidence type="ECO:0000256" key="2">
    <source>
        <dbReference type="SAM" id="MobiDB-lite"/>
    </source>
</evidence>
<dbReference type="InterPro" id="IPR006047">
    <property type="entry name" value="GH13_cat_dom"/>
</dbReference>
<feature type="region of interest" description="Disordered" evidence="2">
    <location>
        <begin position="1"/>
        <end position="22"/>
    </location>
</feature>
<dbReference type="SUPFAM" id="SSF51011">
    <property type="entry name" value="Glycosyl hydrolase domain"/>
    <property type="match status" value="1"/>
</dbReference>
<dbReference type="Gene3D" id="2.60.40.10">
    <property type="entry name" value="Immunoglobulins"/>
    <property type="match status" value="2"/>
</dbReference>
<dbReference type="GeneID" id="16997197"/>
<dbReference type="OrthoDB" id="204980at2759"/>
<dbReference type="SMART" id="SM00642">
    <property type="entry name" value="Aamy"/>
    <property type="match status" value="1"/>
</dbReference>
<proteinExistence type="inferred from homology"/>
<protein>
    <submittedName>
        <fullName evidence="4">Isoamylase</fullName>
    </submittedName>
</protein>
<dbReference type="SUPFAM" id="SSF81296">
    <property type="entry name" value="E set domains"/>
    <property type="match status" value="1"/>
</dbReference>
<feature type="region of interest" description="Disordered" evidence="2">
    <location>
        <begin position="166"/>
        <end position="280"/>
    </location>
</feature>
<dbReference type="AlphaFoldDB" id="M1VBS9"/>
<dbReference type="Pfam" id="PF00128">
    <property type="entry name" value="Alpha-amylase"/>
    <property type="match status" value="1"/>
</dbReference>
<dbReference type="RefSeq" id="XP_005538850.1">
    <property type="nucleotide sequence ID" value="XM_005538793.1"/>
</dbReference>
<dbReference type="PANTHER" id="PTHR43002">
    <property type="entry name" value="GLYCOGEN DEBRANCHING ENZYME"/>
    <property type="match status" value="1"/>
</dbReference>
<feature type="compositionally biased region" description="Basic and acidic residues" evidence="2">
    <location>
        <begin position="183"/>
        <end position="200"/>
    </location>
</feature>
<dbReference type="KEGG" id="cme:CYME_CMS197C"/>
<dbReference type="Pfam" id="PF21156">
    <property type="entry name" value="ISOA1-3_C"/>
    <property type="match status" value="1"/>
</dbReference>
<gene>
    <name evidence="4" type="ORF">CYME_CMS197C</name>
</gene>
<dbReference type="SUPFAM" id="SSF51445">
    <property type="entry name" value="(Trans)glycosidases"/>
    <property type="match status" value="1"/>
</dbReference>
<evidence type="ECO:0000256" key="1">
    <source>
        <dbReference type="ARBA" id="ARBA00008061"/>
    </source>
</evidence>
<comment type="similarity">
    <text evidence="1">Belongs to the glycosyl hydrolase 13 family.</text>
</comment>
<sequence length="971" mass="110029">MHRVRSRASFSNRSSEDLVQVPPGLELDEEELALLEQQRQLENALARHEHGNVPRSLSRRILDYMVQSSDGADLRTNQSILGTESRAFPEWSTFQRPVARKGPRYDELRLGELLVRRGHPLPYGVSLSPEGTNFAIFTDEEEHVALILYPAKSRRQLRHERLQSAAAASIESATPVTSNTEKSAPKTDSHSGEHVMDKQTETAPPSDASQETGARESSESTPARTESAASALLRRNRAPFIVRESSTDDEDRFEDVRSNAGSTGGSTPRAMSEGLEDPSNNDAVMTTSALQSSTRQAKSVLATAQILPHQSGLLFPMDWFLPVPSIDDAKPLIIELDPVIHRTGHVWHVQIAPNVEHYAYAWRIGDRPTRWGSNIVLDPYAKCVFSPPSADFNRPPGPYRPICGVPAIGELDFDWDGVLPPRYPFKDLIIYELHVRGLTKQTTSPYAGTYLGVIEKIPYLKQLGINAVELMPCAEFNETEWDMRNPSTGERLCQFWGYSPISFFAPMNRYAMQGFTSAVREFKTMVRELHRHGIEVILDVVFNHTGEFGDDGPPPLFYHFKGLALSTYYILDRKNQFANYSGCGNSLSANHVVTAEFIHECVRYWALEMGVDGFRFDLAAVMCRDPQGQPMASPPVIERLSKDPCLRHLKLIAEPWDLGQYLVGHFPHYGCWAEWNGRFRDTVRRFIKGDPHLIGDFATRLCGSEDLYANGRRPWHSINFVTAHDGFTLYDLVSYAEKHNWDNGEENQDGESHNNSWNCGFEGDGTPNPNIFFLRQKQMRNFLVALLISTGTPMVLMGDEYGHTRRGNNNAWCQDNELNYMDWDKVARDERGLVRFTRLMILFRRVNTFLCRQNFVTRHDVSWIHADWSSAYNFLVMRIIDPGNDDLLVGFNAGPERRTVTVPPLSSDRQWLRIVDTNLAPPLDFCNGDNPTKIYGTYVMQPWSSIILQSHRRSVLIQSLEEHLRGREAAS</sequence>
<dbReference type="EMBL" id="AP006501">
    <property type="protein sequence ID" value="BAM82814.1"/>
    <property type="molecule type" value="Genomic_DNA"/>
</dbReference>
<dbReference type="HOGENOM" id="CLU_011725_2_1_1"/>
<reference evidence="4 5" key="2">
    <citation type="journal article" date="2007" name="BMC Biol.">
        <title>A 100%-complete sequence reveals unusually simple genomic features in the hot-spring red alga Cyanidioschyzon merolae.</title>
        <authorList>
            <person name="Nozaki H."/>
            <person name="Takano H."/>
            <person name="Misumi O."/>
            <person name="Terasawa K."/>
            <person name="Matsuzaki M."/>
            <person name="Maruyama S."/>
            <person name="Nishida K."/>
            <person name="Yagisawa F."/>
            <person name="Yoshida Y."/>
            <person name="Fujiwara T."/>
            <person name="Takio S."/>
            <person name="Tamura K."/>
            <person name="Chung S.J."/>
            <person name="Nakamura S."/>
            <person name="Kuroiwa H."/>
            <person name="Tanaka K."/>
            <person name="Sato N."/>
            <person name="Kuroiwa T."/>
        </authorList>
    </citation>
    <scope>NUCLEOTIDE SEQUENCE [LARGE SCALE GENOMIC DNA]</scope>
    <source>
        <strain evidence="4 5">10D</strain>
    </source>
</reference>
<reference evidence="4 5" key="1">
    <citation type="journal article" date="2004" name="Nature">
        <title>Genome sequence of the ultrasmall unicellular red alga Cyanidioschyzon merolae 10D.</title>
        <authorList>
            <person name="Matsuzaki M."/>
            <person name="Misumi O."/>
            <person name="Shin-i T."/>
            <person name="Maruyama S."/>
            <person name="Takahara M."/>
            <person name="Miyagishima S."/>
            <person name="Mori T."/>
            <person name="Nishida K."/>
            <person name="Yagisawa F."/>
            <person name="Nishida K."/>
            <person name="Yoshida Y."/>
            <person name="Nishimura Y."/>
            <person name="Nakao S."/>
            <person name="Kobayashi T."/>
            <person name="Momoyama Y."/>
            <person name="Higashiyama T."/>
            <person name="Minoda A."/>
            <person name="Sano M."/>
            <person name="Nomoto H."/>
            <person name="Oishi K."/>
            <person name="Hayashi H."/>
            <person name="Ohta F."/>
            <person name="Nishizaka S."/>
            <person name="Haga S."/>
            <person name="Miura S."/>
            <person name="Morishita T."/>
            <person name="Kabeya Y."/>
            <person name="Terasawa K."/>
            <person name="Suzuki Y."/>
            <person name="Ishii Y."/>
            <person name="Asakawa S."/>
            <person name="Takano H."/>
            <person name="Ohta N."/>
            <person name="Kuroiwa H."/>
            <person name="Tanaka K."/>
            <person name="Shimizu N."/>
            <person name="Sugano S."/>
            <person name="Sato N."/>
            <person name="Nozaki H."/>
            <person name="Ogasawara N."/>
            <person name="Kohara Y."/>
            <person name="Kuroiwa T."/>
        </authorList>
    </citation>
    <scope>NUCLEOTIDE SEQUENCE [LARGE SCALE GENOMIC DNA]</scope>
    <source>
        <strain evidence="4 5">10D</strain>
    </source>
</reference>
<evidence type="ECO:0000259" key="3">
    <source>
        <dbReference type="SMART" id="SM00642"/>
    </source>
</evidence>
<dbReference type="eggNOG" id="KOG0470">
    <property type="taxonomic scope" value="Eukaryota"/>
</dbReference>
<accession>M1VBS9</accession>
<dbReference type="OMA" id="WGNDFGR"/>
<dbReference type="Gene3D" id="2.60.40.1180">
    <property type="entry name" value="Golgi alpha-mannosidase II"/>
    <property type="match status" value="1"/>
</dbReference>
<dbReference type="InterPro" id="IPR048650">
    <property type="entry name" value="ISOA1-3-like_C"/>
</dbReference>
<dbReference type="STRING" id="280699.M1VBS9"/>
<dbReference type="Gramene" id="CMS197CT">
    <property type="protein sequence ID" value="CMS197CT"/>
    <property type="gene ID" value="CMS197C"/>
</dbReference>
<name>M1VBS9_CYAM1</name>
<dbReference type="InterPro" id="IPR013783">
    <property type="entry name" value="Ig-like_fold"/>
</dbReference>
<dbReference type="CDD" id="cd11326">
    <property type="entry name" value="AmyAc_Glg_debranch"/>
    <property type="match status" value="1"/>
</dbReference>
<evidence type="ECO:0000313" key="5">
    <source>
        <dbReference type="Proteomes" id="UP000007014"/>
    </source>
</evidence>
<dbReference type="InterPro" id="IPR014756">
    <property type="entry name" value="Ig_E-set"/>
</dbReference>